<evidence type="ECO:0000259" key="3">
    <source>
        <dbReference type="Pfam" id="PF19343"/>
    </source>
</evidence>
<dbReference type="EMBL" id="DS268109">
    <property type="protein sequence ID" value="KMM65656.1"/>
    <property type="molecule type" value="Genomic_DNA"/>
</dbReference>
<evidence type="ECO:0000256" key="1">
    <source>
        <dbReference type="SAM" id="MobiDB-lite"/>
    </source>
</evidence>
<dbReference type="InterPro" id="IPR017943">
    <property type="entry name" value="Bactericidal_perm-incr_a/b_dom"/>
</dbReference>
<dbReference type="OrthoDB" id="5407957at2759"/>
<dbReference type="AlphaFoldDB" id="A0A0J6EYL8"/>
<reference evidence="5" key="2">
    <citation type="journal article" date="2009" name="Genome Res.">
        <title>Comparative genomic analyses of the human fungal pathogens Coccidioides and their relatives.</title>
        <authorList>
            <person name="Sharpton T.J."/>
            <person name="Stajich J.E."/>
            <person name="Rounsley S.D."/>
            <person name="Gardner M.J."/>
            <person name="Wortman J.R."/>
            <person name="Jordar V.S."/>
            <person name="Maiti R."/>
            <person name="Kodira C.D."/>
            <person name="Neafsey D.E."/>
            <person name="Zeng Q."/>
            <person name="Hung C.-Y."/>
            <person name="McMahan C."/>
            <person name="Muszewska A."/>
            <person name="Grynberg M."/>
            <person name="Mandel M.A."/>
            <person name="Kellner E.M."/>
            <person name="Barker B.M."/>
            <person name="Galgiani J.N."/>
            <person name="Orbach M.J."/>
            <person name="Kirkland T.N."/>
            <person name="Cole G.T."/>
            <person name="Henn M.R."/>
            <person name="Birren B.W."/>
            <person name="Taylor J.W."/>
        </authorList>
    </citation>
    <scope>NUCLEOTIDE SEQUENCE [LARGE SCALE GENOMIC DNA]</scope>
    <source>
        <strain evidence="5">RMSCC 3488</strain>
    </source>
</reference>
<feature type="compositionally biased region" description="Basic residues" evidence="1">
    <location>
        <begin position="1"/>
        <end position="11"/>
    </location>
</feature>
<dbReference type="VEuPathDB" id="FungiDB:CPAG_02002"/>
<reference evidence="5" key="3">
    <citation type="journal article" date="2010" name="Genome Res.">
        <title>Population genomic sequencing of Coccidioides fungi reveals recent hybridization and transposon control.</title>
        <authorList>
            <person name="Neafsey D.E."/>
            <person name="Barker B.M."/>
            <person name="Sharpton T.J."/>
            <person name="Stajich J.E."/>
            <person name="Park D.J."/>
            <person name="Whiston E."/>
            <person name="Hung C.-Y."/>
            <person name="McMahan C."/>
            <person name="White J."/>
            <person name="Sykes S."/>
            <person name="Heiman D."/>
            <person name="Young S."/>
            <person name="Zeng Q."/>
            <person name="Abouelleil A."/>
            <person name="Aftuck L."/>
            <person name="Bessette D."/>
            <person name="Brown A."/>
            <person name="FitzGerald M."/>
            <person name="Lui A."/>
            <person name="Macdonald J.P."/>
            <person name="Priest M."/>
            <person name="Orbach M.J."/>
            <person name="Galgiani J.N."/>
            <person name="Kirkland T.N."/>
            <person name="Cole G.T."/>
            <person name="Birren B.W."/>
            <person name="Henn M.R."/>
            <person name="Taylor J.W."/>
            <person name="Rounsley S.D."/>
        </authorList>
    </citation>
    <scope>NUCLEOTIDE SEQUENCE [LARGE SCALE GENOMIC DNA]</scope>
    <source>
        <strain evidence="5">RMSCC 3488</strain>
    </source>
</reference>
<dbReference type="SUPFAM" id="SSF55394">
    <property type="entry name" value="Bactericidal permeability-increasing protein, BPI"/>
    <property type="match status" value="1"/>
</dbReference>
<gene>
    <name evidence="4" type="ORF">CPAG_02002</name>
</gene>
<sequence length="754" mass="85487">MLSCCKPRRPRHGETEPLLPQHESNTSLQRDLQEKLHGYEMLRAVYSGFMPSSAQIVSHLRALLVSDLLNPDNPTLSSSGRQLAQDCRAWLRVFIQVLRDKNGDDQLQEVIWNLSRSKVSVDTARLAGTASSAKAQADTAAAYESLRTITSLLMTNADFRLLVGDLTMVSRQIFADTASSVSTAAAHVSEEVEPSERQKNVIGADGSQEEQRPTGDDVAQEAGRIADTAKNAVKQTGRDAVDSMKRNLAEKQKESLLHRIKQTVDSLRKREDYSNSADTISRIIQHYSMIYYRATGSMAIDIEENIETNPEFDKTMRKLWSFLSSFGCQEDWSLLEQKFQKLMENYQDDERFKETFENIGFTLFSLLTNPGFYDSADTSIGSLREKLKDASTDSDQSLVDFYDQLKQAFYSASQDESIARLIAATKKVAGHLVAAFREEGSRLPADALHIFLPLLIRAVQHIPIPRLEMSVPEMDLLLENVILEPGHTLHSSSFLPYRILLTTTNSLELRKTHSKETTTDMTNIVSVTMNGLNISAQEFGYWVRVHSPPYIPYFGDEGIASFALDKRGIDISLEFAVGRQRLEQVFALRSVRVHIHKLEYTIQKSSWAFLWWMMKPFIKHMVRRTIEKKIAEQIVATARAVNRELVFMRERLRAARISDPDNFANFVRAVLTRMTPQSDPDVYTRVGIDAHRKGIFKDVYTPASLMKIWHEEGERAGEIVDAGDESGGIGLTWRNRIFDYSPSRRHSRQPSQTF</sequence>
<dbReference type="Pfam" id="PF19343">
    <property type="entry name" value="HAM1_N"/>
    <property type="match status" value="2"/>
</dbReference>
<feature type="domain" description="HAM1-like C-terminal" evidence="2">
    <location>
        <begin position="593"/>
        <end position="674"/>
    </location>
</feature>
<evidence type="ECO:0008006" key="6">
    <source>
        <dbReference type="Google" id="ProtNLM"/>
    </source>
</evidence>
<dbReference type="Pfam" id="PF14613">
    <property type="entry name" value="HAM1_C"/>
    <property type="match status" value="1"/>
</dbReference>
<reference evidence="4 5" key="1">
    <citation type="submission" date="2007-06" db="EMBL/GenBank/DDBJ databases">
        <title>The Genome Sequence of Coccidioides posadasii RMSCC_3488.</title>
        <authorList>
            <consortium name="Coccidioides Genome Resources Consortium"/>
            <consortium name="The Broad Institute Genome Sequencing Platform"/>
            <person name="Henn M.R."/>
            <person name="Sykes S."/>
            <person name="Young S."/>
            <person name="Jaffe D."/>
            <person name="Berlin A."/>
            <person name="Alvarez P."/>
            <person name="Butler J."/>
            <person name="Gnerre S."/>
            <person name="Grabherr M."/>
            <person name="Mauceli E."/>
            <person name="Brockman W."/>
            <person name="Kodira C."/>
            <person name="Alvarado L."/>
            <person name="Zeng Q."/>
            <person name="Crawford M."/>
            <person name="Antoine C."/>
            <person name="Devon K."/>
            <person name="Galgiani J."/>
            <person name="Orsborn K."/>
            <person name="Lewis M.L."/>
            <person name="Nusbaum C."/>
            <person name="Galagan J."/>
            <person name="Birren B."/>
        </authorList>
    </citation>
    <scope>NUCLEOTIDE SEQUENCE [LARGE SCALE GENOMIC DNA]</scope>
    <source>
        <strain evidence="4 5">RMSCC 3488</strain>
    </source>
</reference>
<dbReference type="PANTHER" id="PTHR31138">
    <property type="entry name" value="CHROMOSOME 19, WHOLE GENOME SHOTGUN SEQUENCE"/>
    <property type="match status" value="1"/>
</dbReference>
<evidence type="ECO:0000313" key="5">
    <source>
        <dbReference type="Proteomes" id="UP000054567"/>
    </source>
</evidence>
<dbReference type="GO" id="GO:0008289">
    <property type="term" value="F:lipid binding"/>
    <property type="evidence" value="ECO:0007669"/>
    <property type="project" value="InterPro"/>
</dbReference>
<dbReference type="Proteomes" id="UP000054567">
    <property type="component" value="Unassembled WGS sequence"/>
</dbReference>
<protein>
    <recommendedName>
        <fullName evidence="6">Bactericidal permeability-increasing protein</fullName>
    </recommendedName>
</protein>
<organism evidence="4 5">
    <name type="scientific">Coccidioides posadasii RMSCC 3488</name>
    <dbReference type="NCBI Taxonomy" id="454284"/>
    <lineage>
        <taxon>Eukaryota</taxon>
        <taxon>Fungi</taxon>
        <taxon>Dikarya</taxon>
        <taxon>Ascomycota</taxon>
        <taxon>Pezizomycotina</taxon>
        <taxon>Eurotiomycetes</taxon>
        <taxon>Eurotiomycetidae</taxon>
        <taxon>Onygenales</taxon>
        <taxon>Onygenaceae</taxon>
        <taxon>Coccidioides</taxon>
    </lineage>
</organism>
<evidence type="ECO:0000259" key="2">
    <source>
        <dbReference type="Pfam" id="PF14613"/>
    </source>
</evidence>
<feature type="compositionally biased region" description="Basic and acidic residues" evidence="1">
    <location>
        <begin position="188"/>
        <end position="199"/>
    </location>
</feature>
<feature type="domain" description="HAM1-like N-terminal" evidence="3">
    <location>
        <begin position="196"/>
        <end position="576"/>
    </location>
</feature>
<feature type="region of interest" description="Disordered" evidence="1">
    <location>
        <begin position="185"/>
        <end position="219"/>
    </location>
</feature>
<dbReference type="PANTHER" id="PTHR31138:SF4">
    <property type="entry name" value="DUF5923 DOMAIN-CONTAINING PROTEIN"/>
    <property type="match status" value="1"/>
</dbReference>
<feature type="region of interest" description="Disordered" evidence="1">
    <location>
        <begin position="1"/>
        <end position="29"/>
    </location>
</feature>
<proteinExistence type="predicted"/>
<dbReference type="InterPro" id="IPR027842">
    <property type="entry name" value="HAM1-like_C"/>
</dbReference>
<dbReference type="InterPro" id="IPR045967">
    <property type="entry name" value="HAM1-like_N"/>
</dbReference>
<feature type="domain" description="HAM1-like N-terminal" evidence="3">
    <location>
        <begin position="26"/>
        <end position="190"/>
    </location>
</feature>
<name>A0A0J6EYL8_COCPO</name>
<dbReference type="Gene3D" id="3.15.10.10">
    <property type="entry name" value="Bactericidal permeability-increasing protein, domain 1"/>
    <property type="match status" value="1"/>
</dbReference>
<accession>A0A0J6EYL8</accession>
<evidence type="ECO:0000313" key="4">
    <source>
        <dbReference type="EMBL" id="KMM65656.1"/>
    </source>
</evidence>